<keyword evidence="4" id="KW-1185">Reference proteome</keyword>
<reference evidence="3" key="1">
    <citation type="submission" date="2020-10" db="EMBL/GenBank/DDBJ databases">
        <title>Taxonomic study of unclassified bacteria belonging to the class Ktedonobacteria.</title>
        <authorList>
            <person name="Yabe S."/>
            <person name="Wang C.M."/>
            <person name="Zheng Y."/>
            <person name="Sakai Y."/>
            <person name="Cavaletti L."/>
            <person name="Monciardini P."/>
            <person name="Donadio S."/>
        </authorList>
    </citation>
    <scope>NUCLEOTIDE SEQUENCE</scope>
    <source>
        <strain evidence="3">SOSP1-1</strain>
    </source>
</reference>
<dbReference type="Proteomes" id="UP000612362">
    <property type="component" value="Unassembled WGS sequence"/>
</dbReference>
<feature type="transmembrane region" description="Helical" evidence="2">
    <location>
        <begin position="306"/>
        <end position="328"/>
    </location>
</feature>
<evidence type="ECO:0000313" key="3">
    <source>
        <dbReference type="EMBL" id="GHO48045.1"/>
    </source>
</evidence>
<proteinExistence type="predicted"/>
<sequence>MADFRSEHQRFARTRALLRKLVIKREWFARGSTALGKLVLVIAGLAMLGVFWRPGLTLWGLGTAILIGTSAIAGFVGMLLGGRINLYTVELGRHLRENVDENDATPRPRLTIRSLGSTILMGCTIFVGFIGLGWRDRYTDYRARRLQQKAGGEKSSSRPTQQTGPMNGSEIWVGLVDPVWAGGLGYPIANLLASKLGLAFGYIPAMQALLSDITGLRRCDLLYERDEQPSKKWHIYAAWTTALLMLLSGAGLVLALLGVPLLGINRGAFVFYTLVPLNTGLQALWGPWRWARKHDHKLDGPFWKQFLAGMLPILGGILFSAVCGITVAELIGHAFSSVYSEATYGHLLMYHYVQNFLSILGQETTQVIIGGIGVQMLLNPKLRPVYWRVWGGLVARAFELFRDWLIGLVTLRWLRSQIRKRRRSN</sequence>
<feature type="transmembrane region" description="Helical" evidence="2">
    <location>
        <begin position="268"/>
        <end position="285"/>
    </location>
</feature>
<feature type="transmembrane region" description="Helical" evidence="2">
    <location>
        <begin position="115"/>
        <end position="134"/>
    </location>
</feature>
<evidence type="ECO:0000313" key="4">
    <source>
        <dbReference type="Proteomes" id="UP000612362"/>
    </source>
</evidence>
<comment type="caution">
    <text evidence="3">The sequence shown here is derived from an EMBL/GenBank/DDBJ whole genome shotgun (WGS) entry which is preliminary data.</text>
</comment>
<keyword evidence="2" id="KW-0472">Membrane</keyword>
<keyword evidence="2" id="KW-0812">Transmembrane</keyword>
<gene>
    <name evidence="3" type="ORF">KSX_62080</name>
</gene>
<feature type="transmembrane region" description="Helical" evidence="2">
    <location>
        <begin position="236"/>
        <end position="262"/>
    </location>
</feature>
<accession>A0A8J3I727</accession>
<evidence type="ECO:0000256" key="1">
    <source>
        <dbReference type="SAM" id="MobiDB-lite"/>
    </source>
</evidence>
<protein>
    <submittedName>
        <fullName evidence="3">Uncharacterized protein</fullName>
    </submittedName>
</protein>
<organism evidence="3 4">
    <name type="scientific">Ktedonospora formicarum</name>
    <dbReference type="NCBI Taxonomy" id="2778364"/>
    <lineage>
        <taxon>Bacteria</taxon>
        <taxon>Bacillati</taxon>
        <taxon>Chloroflexota</taxon>
        <taxon>Ktedonobacteria</taxon>
        <taxon>Ktedonobacterales</taxon>
        <taxon>Ktedonobacteraceae</taxon>
        <taxon>Ktedonospora</taxon>
    </lineage>
</organism>
<keyword evidence="2" id="KW-1133">Transmembrane helix</keyword>
<feature type="region of interest" description="Disordered" evidence="1">
    <location>
        <begin position="147"/>
        <end position="166"/>
    </location>
</feature>
<name>A0A8J3I727_9CHLR</name>
<feature type="compositionally biased region" description="Polar residues" evidence="1">
    <location>
        <begin position="157"/>
        <end position="166"/>
    </location>
</feature>
<dbReference type="AlphaFoldDB" id="A0A8J3I727"/>
<dbReference type="EMBL" id="BNJF01000003">
    <property type="protein sequence ID" value="GHO48045.1"/>
    <property type="molecule type" value="Genomic_DNA"/>
</dbReference>
<feature type="transmembrane region" description="Helical" evidence="2">
    <location>
        <begin position="58"/>
        <end position="80"/>
    </location>
</feature>
<evidence type="ECO:0000256" key="2">
    <source>
        <dbReference type="SAM" id="Phobius"/>
    </source>
</evidence>
<feature type="transmembrane region" description="Helical" evidence="2">
    <location>
        <begin position="34"/>
        <end position="52"/>
    </location>
</feature>